<sequence>MSCCPPRLAPRRAEPYMGFDIIPGDAEFEIDAGDLNPLHWINKANHAFGNTLASGLEFLGITDPAVDPDGVREIAKQWRALAKGLDAAARDAETALKDLEWEGKAAKALHKRAKTARTQATEMADSLRKGAKALDDFADEAHALLTEIGVLLAEIAEFEIASLALSVLTGGLSVIAGNLAAGARAVKVVGLIARIEKSGSRMARVIRTVMEAIRGLERALKALGEIKTIAKAGKLAGEGMKFSAFDAALRDPGVFKDPGRLAELLATGAAFGVGAGALGKALGKGLGKLKPSELAKVSKALKLDGSGLSRLRLRPSEWEKLPASIRSMFKKCDRDPIDVATGDMLLPQTDVELPGTLPLVLERTHLSSYRWGGWFGPTWASTLDLRLQADDDGIVYAAADGARLVYPYPAPGATDAVYPETGPRIPLAWDDEVDGALRITDPDSGLAHTFHTPRPTDHSDAVDLPLQHIQDRNGQRITLHYAADGTPVEVAHSGGYRIAIDRHPGLPRISALRLLDPERPESPGTVLVSYDYSEDGHLTEVTNSSGLPLRFTHDSEGRITSWIDRNNSAYQYSYDAHGRVVRTEGSAGHLSGTLSYGDASRTTTVTNSLGHTTRYEHNEALRLVRETDPLGHTTVQEWDAEHRLIAVTDALGHTTRYAYDEQGRVTSVCLPDGRRADAEYNGFGLPTTITEPDGSQWSQEYDERGNRTRLTDPAGATTHYTHASDGHLTAITDALGDTVRVRCNPAGLPIEVTDPLGARTAYERDRYGRPVTLTDPLGAVTHLAWTVEGRLARLTTPDGASESWEYDGEGNCTRHTDALGNVSGYKYTHFDLLSARTGPDGVRHTFTYDTELRLTQVTNSRGETWRYAFDPAGRLVSETDFDDRILTYTHDAAGRLTSRTTATGQTVRYELDSMGRTLAKDAAGAVTTYSYDAAGRLTQAAGPEVVLTLRHDAVGRLVSETVNDRATTYTYDLLGRPTSRTTPMGVTSTYTYDAGGHRTQLNLGGRSLTFEHDPAGNELARHFGRKLTLTSAFDPLGRLRSQTVTDARRGSIQKRAYTYRADGALVELDDQLNGPRRFELAATGRVTAVQAADWTESYAYDETGNQVYASWPDTHPGYEATGSRTYSGTRLTHAGRVRYEHDAAGRVTLRQRHRLSRKPDTWRYTWDAEDRLRQVDTPDGTLWRYSYDPLGRRAAKQRLTATGETILEQTDFTWDGPILCEQTTRSYGLPNLVTLTWDHDGLSPITQSERVAVADAPQDEVDSRFFAIVSDLVGAPCELIDEEGSVAWRSRSTLWGTTAWATDSDAYTPLRFPGQYYDAETGLHYNYFRYYDPETARYLTSDPLGLEPAPNPSAYVDNPHIAGDPLGLSPCMIGSRKSSTQLRNAPGSVTGGSRLPDVNGRWLRGSEGNAGRIPGQVARGLQGRQFKSFNDFRSAFWEEVSKHPDIAKQFSKSGQTAMAGGKSPFVLAAQAEPGQYRYVLHHLQPIQRGGGVYDLDNLVVITPRYHKEILDRGYHFGK</sequence>
<evidence type="ECO:0000256" key="7">
    <source>
        <dbReference type="ARBA" id="ARBA00023022"/>
    </source>
</evidence>
<feature type="domain" description="Outer membrane channel protein CpnT-like N-terminal" evidence="13">
    <location>
        <begin position="64"/>
        <end position="182"/>
    </location>
</feature>
<dbReference type="InterPro" id="IPR001826">
    <property type="entry name" value="RHS"/>
</dbReference>
<reference evidence="14 15" key="1">
    <citation type="submission" date="2019-11" db="EMBL/GenBank/DDBJ databases">
        <authorList>
            <person name="Ay H."/>
        </authorList>
    </citation>
    <scope>NUCLEOTIDE SEQUENCE [LARGE SCALE GENOMIC DNA]</scope>
    <source>
        <strain evidence="14 15">BG9H</strain>
    </source>
</reference>
<feature type="domain" description="Teneurin-like YD-shell" evidence="12">
    <location>
        <begin position="844"/>
        <end position="963"/>
    </location>
</feature>
<evidence type="ECO:0000259" key="10">
    <source>
        <dbReference type="Pfam" id="PF03527"/>
    </source>
</evidence>
<keyword evidence="2" id="KW-0929">Antimicrobial</keyword>
<dbReference type="InterPro" id="IPR031325">
    <property type="entry name" value="RHS_repeat"/>
</dbReference>
<dbReference type="EMBL" id="WMBF01000193">
    <property type="protein sequence ID" value="MBW5423497.1"/>
    <property type="molecule type" value="Genomic_DNA"/>
</dbReference>
<dbReference type="InterPro" id="IPR037146">
    <property type="entry name" value="Colicin/pyocin_DNase_dom_sf"/>
</dbReference>
<dbReference type="PANTHER" id="PTHR32305">
    <property type="match status" value="1"/>
</dbReference>
<evidence type="ECO:0000313" key="14">
    <source>
        <dbReference type="EMBL" id="MBW5423497.1"/>
    </source>
</evidence>
<dbReference type="InterPro" id="IPR056823">
    <property type="entry name" value="TEN-like_YD-shell"/>
</dbReference>
<comment type="caution">
    <text evidence="14">The sequence shown here is derived from an EMBL/GenBank/DDBJ whole genome shotgun (WGS) entry which is preliminary data.</text>
</comment>
<evidence type="ECO:0000259" key="11">
    <source>
        <dbReference type="Pfam" id="PF20148"/>
    </source>
</evidence>
<feature type="region of interest" description="Disordered" evidence="9">
    <location>
        <begin position="1379"/>
        <end position="1399"/>
    </location>
</feature>
<dbReference type="Gene3D" id="2.180.10.10">
    <property type="entry name" value="RHS repeat-associated core"/>
    <property type="match status" value="3"/>
</dbReference>
<keyword evidence="7" id="KW-0044">Antibiotic</keyword>
<comment type="similarity">
    <text evidence="1">Belongs to the colicin/pyosin nuclease family.</text>
</comment>
<keyword evidence="5" id="KW-0255">Endonuclease</keyword>
<dbReference type="SUPFAM" id="SSF101898">
    <property type="entry name" value="NHL repeat"/>
    <property type="match status" value="1"/>
</dbReference>
<keyword evidence="4" id="KW-0677">Repeat</keyword>
<dbReference type="Pfam" id="PF25023">
    <property type="entry name" value="TEN_YD-shell"/>
    <property type="match status" value="1"/>
</dbReference>
<evidence type="ECO:0000256" key="4">
    <source>
        <dbReference type="ARBA" id="ARBA00022737"/>
    </source>
</evidence>
<evidence type="ECO:0000259" key="13">
    <source>
        <dbReference type="Pfam" id="PF25547"/>
    </source>
</evidence>
<dbReference type="Pfam" id="PF20148">
    <property type="entry name" value="DUF6531"/>
    <property type="match status" value="1"/>
</dbReference>
<keyword evidence="6" id="KW-0378">Hydrolase</keyword>
<protein>
    <recommendedName>
        <fullName evidence="16">Type IV secretion protein Rhs</fullName>
    </recommendedName>
</protein>
<evidence type="ECO:0000259" key="12">
    <source>
        <dbReference type="Pfam" id="PF25023"/>
    </source>
</evidence>
<feature type="domain" description="DUF6531" evidence="11">
    <location>
        <begin position="335"/>
        <end position="406"/>
    </location>
</feature>
<proteinExistence type="inferred from homology"/>
<evidence type="ECO:0000256" key="5">
    <source>
        <dbReference type="ARBA" id="ARBA00022759"/>
    </source>
</evidence>
<keyword evidence="3" id="KW-0540">Nuclease</keyword>
<evidence type="ECO:0000256" key="2">
    <source>
        <dbReference type="ARBA" id="ARBA00022529"/>
    </source>
</evidence>
<evidence type="ECO:0000256" key="9">
    <source>
        <dbReference type="SAM" id="MobiDB-lite"/>
    </source>
</evidence>
<dbReference type="Pfam" id="PF21431">
    <property type="entry name" value="Col-Pyo_DNase"/>
    <property type="match status" value="1"/>
</dbReference>
<feature type="domain" description="RHS protein conserved region" evidence="10">
    <location>
        <begin position="1269"/>
        <end position="1298"/>
    </location>
</feature>
<dbReference type="Pfam" id="PF05593">
    <property type="entry name" value="RHS_repeat"/>
    <property type="match status" value="6"/>
</dbReference>
<dbReference type="InterPro" id="IPR045351">
    <property type="entry name" value="DUF6531"/>
</dbReference>
<evidence type="ECO:0000256" key="6">
    <source>
        <dbReference type="ARBA" id="ARBA00022801"/>
    </source>
</evidence>
<dbReference type="Gene3D" id="3.90.540.10">
    <property type="entry name" value="Colicin/pyocin, DNase domain"/>
    <property type="match status" value="1"/>
</dbReference>
<dbReference type="InterPro" id="IPR022385">
    <property type="entry name" value="Rhs_assc_core"/>
</dbReference>
<keyword evidence="15" id="KW-1185">Reference proteome</keyword>
<dbReference type="InterPro" id="IPR044925">
    <property type="entry name" value="His-Me_finger_sf"/>
</dbReference>
<dbReference type="Proteomes" id="UP001197114">
    <property type="component" value="Unassembled WGS sequence"/>
</dbReference>
<evidence type="ECO:0000256" key="3">
    <source>
        <dbReference type="ARBA" id="ARBA00022722"/>
    </source>
</evidence>
<evidence type="ECO:0008006" key="16">
    <source>
        <dbReference type="Google" id="ProtNLM"/>
    </source>
</evidence>
<dbReference type="Gene3D" id="1.10.287.1060">
    <property type="entry name" value="ESAT-6-like"/>
    <property type="match status" value="1"/>
</dbReference>
<gene>
    <name evidence="14" type="ORF">GKQ77_18315</name>
</gene>
<evidence type="ECO:0000313" key="15">
    <source>
        <dbReference type="Proteomes" id="UP001197114"/>
    </source>
</evidence>
<dbReference type="NCBIfam" id="TIGR01643">
    <property type="entry name" value="YD_repeat_2x"/>
    <property type="match status" value="12"/>
</dbReference>
<accession>A0ABS6YPZ4</accession>
<keyword evidence="8" id="KW-0078">Bacteriocin</keyword>
<dbReference type="InterPro" id="IPR057746">
    <property type="entry name" value="CpnT-like_N"/>
</dbReference>
<dbReference type="NCBIfam" id="TIGR03696">
    <property type="entry name" value="Rhs_assc_core"/>
    <property type="match status" value="1"/>
</dbReference>
<name>A0ABS6YPZ4_9ACTN</name>
<dbReference type="PANTHER" id="PTHR32305:SF15">
    <property type="entry name" value="PROTEIN RHSA-RELATED"/>
    <property type="match status" value="1"/>
</dbReference>
<evidence type="ECO:0000256" key="8">
    <source>
        <dbReference type="ARBA" id="ARBA00023048"/>
    </source>
</evidence>
<dbReference type="SUPFAM" id="SSF54060">
    <property type="entry name" value="His-Me finger endonucleases"/>
    <property type="match status" value="1"/>
</dbReference>
<dbReference type="InterPro" id="IPR050708">
    <property type="entry name" value="T6SS_VgrG/RHS"/>
</dbReference>
<evidence type="ECO:0000256" key="1">
    <source>
        <dbReference type="ARBA" id="ARBA00006811"/>
    </source>
</evidence>
<dbReference type="Pfam" id="PF03527">
    <property type="entry name" value="RHS"/>
    <property type="match status" value="1"/>
</dbReference>
<organism evidence="14 15">
    <name type="scientific">Streptomyces anatolicus</name>
    <dbReference type="NCBI Taxonomy" id="2675858"/>
    <lineage>
        <taxon>Bacteria</taxon>
        <taxon>Bacillati</taxon>
        <taxon>Actinomycetota</taxon>
        <taxon>Actinomycetes</taxon>
        <taxon>Kitasatosporales</taxon>
        <taxon>Streptomycetaceae</taxon>
        <taxon>Streptomyces</taxon>
    </lineage>
</organism>
<dbReference type="InterPro" id="IPR006530">
    <property type="entry name" value="YD"/>
</dbReference>
<dbReference type="Pfam" id="PF25547">
    <property type="entry name" value="WXG100_2"/>
    <property type="match status" value="1"/>
</dbReference>